<organism evidence="1 2">
    <name type="scientific">Actinophytocola algeriensis</name>
    <dbReference type="NCBI Taxonomy" id="1768010"/>
    <lineage>
        <taxon>Bacteria</taxon>
        <taxon>Bacillati</taxon>
        <taxon>Actinomycetota</taxon>
        <taxon>Actinomycetes</taxon>
        <taxon>Pseudonocardiales</taxon>
        <taxon>Pseudonocardiaceae</taxon>
    </lineage>
</organism>
<protein>
    <submittedName>
        <fullName evidence="1">Acyl carrier protein</fullName>
    </submittedName>
</protein>
<evidence type="ECO:0000313" key="1">
    <source>
        <dbReference type="EMBL" id="MBB4909176.1"/>
    </source>
</evidence>
<gene>
    <name evidence="1" type="ORF">FHR82_005429</name>
</gene>
<keyword evidence="2" id="KW-1185">Reference proteome</keyword>
<dbReference type="RefSeq" id="WP_184813206.1">
    <property type="nucleotide sequence ID" value="NZ_JACHJQ010000005.1"/>
</dbReference>
<dbReference type="InterPro" id="IPR036736">
    <property type="entry name" value="ACP-like_sf"/>
</dbReference>
<reference evidence="1 2" key="1">
    <citation type="submission" date="2020-08" db="EMBL/GenBank/DDBJ databases">
        <title>Genomic Encyclopedia of Type Strains, Phase III (KMG-III): the genomes of soil and plant-associated and newly described type strains.</title>
        <authorList>
            <person name="Whitman W."/>
        </authorList>
    </citation>
    <scope>NUCLEOTIDE SEQUENCE [LARGE SCALE GENOMIC DNA]</scope>
    <source>
        <strain evidence="1 2">CECT 8960</strain>
    </source>
</reference>
<comment type="caution">
    <text evidence="1">The sequence shown here is derived from an EMBL/GenBank/DDBJ whole genome shotgun (WGS) entry which is preliminary data.</text>
</comment>
<dbReference type="SUPFAM" id="SSF47336">
    <property type="entry name" value="ACP-like"/>
    <property type="match status" value="1"/>
</dbReference>
<sequence length="93" mass="10120">MSTVDELTRGTVVDAVRALLVADSRQPIDPDTLAENEPLNGGRLRLTSVDAVWLLVRLEADLAVRLPDDIVVGRRFRTVGDFVDAVLAGTHAR</sequence>
<accession>A0A7W7Q9M8</accession>
<name>A0A7W7Q9M8_9PSEU</name>
<dbReference type="Gene3D" id="1.10.1200.10">
    <property type="entry name" value="ACP-like"/>
    <property type="match status" value="1"/>
</dbReference>
<proteinExistence type="predicted"/>
<evidence type="ECO:0000313" key="2">
    <source>
        <dbReference type="Proteomes" id="UP000520767"/>
    </source>
</evidence>
<dbReference type="Proteomes" id="UP000520767">
    <property type="component" value="Unassembled WGS sequence"/>
</dbReference>
<dbReference type="EMBL" id="JACHJQ010000005">
    <property type="protein sequence ID" value="MBB4909176.1"/>
    <property type="molecule type" value="Genomic_DNA"/>
</dbReference>
<dbReference type="AlphaFoldDB" id="A0A7W7Q9M8"/>